<protein>
    <submittedName>
        <fullName evidence="2">Uncharacterized protein</fullName>
    </submittedName>
</protein>
<feature type="compositionally biased region" description="Basic and acidic residues" evidence="1">
    <location>
        <begin position="43"/>
        <end position="52"/>
    </location>
</feature>
<feature type="compositionally biased region" description="Basic and acidic residues" evidence="1">
    <location>
        <begin position="1"/>
        <end position="19"/>
    </location>
</feature>
<sequence>MSYDPESRTRHETAARDDLSTEPETPPSGEPCTPDGSVVPDGAADRPHRQSHDPYQPL</sequence>
<keyword evidence="3" id="KW-1185">Reference proteome</keyword>
<evidence type="ECO:0000313" key="3">
    <source>
        <dbReference type="Proteomes" id="UP000320235"/>
    </source>
</evidence>
<evidence type="ECO:0000313" key="2">
    <source>
        <dbReference type="EMBL" id="TQM23806.1"/>
    </source>
</evidence>
<accession>A0A543EQD6</accession>
<organism evidence="2 3">
    <name type="scientific">Microbacterium kyungheense</name>
    <dbReference type="NCBI Taxonomy" id="1263636"/>
    <lineage>
        <taxon>Bacteria</taxon>
        <taxon>Bacillati</taxon>
        <taxon>Actinomycetota</taxon>
        <taxon>Actinomycetes</taxon>
        <taxon>Micrococcales</taxon>
        <taxon>Microbacteriaceae</taxon>
        <taxon>Microbacterium</taxon>
    </lineage>
</organism>
<dbReference type="EMBL" id="VFPE01000005">
    <property type="protein sequence ID" value="TQM23806.1"/>
    <property type="molecule type" value="Genomic_DNA"/>
</dbReference>
<name>A0A543EQD6_9MICO</name>
<dbReference type="AlphaFoldDB" id="A0A543EQD6"/>
<reference evidence="2 3" key="1">
    <citation type="submission" date="2019-06" db="EMBL/GenBank/DDBJ databases">
        <title>Sequencing the genomes of 1000 actinobacteria strains.</title>
        <authorList>
            <person name="Klenk H.-P."/>
        </authorList>
    </citation>
    <scope>NUCLEOTIDE SEQUENCE [LARGE SCALE GENOMIC DNA]</scope>
    <source>
        <strain evidence="2 3">DSM 105492</strain>
    </source>
</reference>
<feature type="region of interest" description="Disordered" evidence="1">
    <location>
        <begin position="1"/>
        <end position="58"/>
    </location>
</feature>
<evidence type="ECO:0000256" key="1">
    <source>
        <dbReference type="SAM" id="MobiDB-lite"/>
    </source>
</evidence>
<comment type="caution">
    <text evidence="2">The sequence shown here is derived from an EMBL/GenBank/DDBJ whole genome shotgun (WGS) entry which is preliminary data.</text>
</comment>
<gene>
    <name evidence="2" type="ORF">FB391_3196</name>
</gene>
<proteinExistence type="predicted"/>
<dbReference type="RefSeq" id="WP_185843132.1">
    <property type="nucleotide sequence ID" value="NZ_BAABLH010000006.1"/>
</dbReference>
<dbReference type="Proteomes" id="UP000320235">
    <property type="component" value="Unassembled WGS sequence"/>
</dbReference>